<reference evidence="1 2" key="1">
    <citation type="journal article" date="2023" name="Nucleic Acids Res.">
        <title>The hologenome of Daphnia magna reveals possible DNA methylation and microbiome-mediated evolution of the host genome.</title>
        <authorList>
            <person name="Chaturvedi A."/>
            <person name="Li X."/>
            <person name="Dhandapani V."/>
            <person name="Marshall H."/>
            <person name="Kissane S."/>
            <person name="Cuenca-Cambronero M."/>
            <person name="Asole G."/>
            <person name="Calvet F."/>
            <person name="Ruiz-Romero M."/>
            <person name="Marangio P."/>
            <person name="Guigo R."/>
            <person name="Rago D."/>
            <person name="Mirbahai L."/>
            <person name="Eastwood N."/>
            <person name="Colbourne J.K."/>
            <person name="Zhou J."/>
            <person name="Mallon E."/>
            <person name="Orsini L."/>
        </authorList>
    </citation>
    <scope>NUCLEOTIDE SEQUENCE [LARGE SCALE GENOMIC DNA]</scope>
    <source>
        <strain evidence="1">LRV0_1</strain>
    </source>
</reference>
<protein>
    <submittedName>
        <fullName evidence="1">Uncharacterized protein</fullName>
    </submittedName>
</protein>
<evidence type="ECO:0000313" key="1">
    <source>
        <dbReference type="EMBL" id="KAK4008041.1"/>
    </source>
</evidence>
<accession>A0ABQ9Z578</accession>
<dbReference type="EMBL" id="JAOYFB010000002">
    <property type="protein sequence ID" value="KAK4008041.1"/>
    <property type="molecule type" value="Genomic_DNA"/>
</dbReference>
<dbReference type="Proteomes" id="UP001234178">
    <property type="component" value="Unassembled WGS sequence"/>
</dbReference>
<evidence type="ECO:0000313" key="2">
    <source>
        <dbReference type="Proteomes" id="UP001234178"/>
    </source>
</evidence>
<name>A0ABQ9Z578_9CRUS</name>
<gene>
    <name evidence="1" type="ORF">OUZ56_013198</name>
</gene>
<comment type="caution">
    <text evidence="1">The sequence shown here is derived from an EMBL/GenBank/DDBJ whole genome shotgun (WGS) entry which is preliminary data.</text>
</comment>
<sequence length="92" mass="9933">MEGQKDLFVKEASSKAKTVSKPIVSSKLAEVGLSSCDLQKQKQIQLDHQRPTIVTLGLPGATTTVPFGDRLPLNSSFMASFSTAGFFHILQP</sequence>
<keyword evidence="2" id="KW-1185">Reference proteome</keyword>
<organism evidence="1 2">
    <name type="scientific">Daphnia magna</name>
    <dbReference type="NCBI Taxonomy" id="35525"/>
    <lineage>
        <taxon>Eukaryota</taxon>
        <taxon>Metazoa</taxon>
        <taxon>Ecdysozoa</taxon>
        <taxon>Arthropoda</taxon>
        <taxon>Crustacea</taxon>
        <taxon>Branchiopoda</taxon>
        <taxon>Diplostraca</taxon>
        <taxon>Cladocera</taxon>
        <taxon>Anomopoda</taxon>
        <taxon>Daphniidae</taxon>
        <taxon>Daphnia</taxon>
    </lineage>
</organism>
<proteinExistence type="predicted"/>